<dbReference type="RefSeq" id="WP_166284838.1">
    <property type="nucleotide sequence ID" value="NZ_JAANNP010000152.1"/>
</dbReference>
<keyword evidence="6" id="KW-0472">Membrane</keyword>
<proteinExistence type="inferred from homology"/>
<reference evidence="9 10" key="1">
    <citation type="submission" date="2020-03" db="EMBL/GenBank/DDBJ databases">
        <title>Two novel Motilibacter sp.</title>
        <authorList>
            <person name="Liu S."/>
        </authorList>
    </citation>
    <scope>NUCLEOTIDE SEQUENCE [LARGE SCALE GENOMIC DNA]</scope>
    <source>
        <strain evidence="9 10">E257</strain>
    </source>
</reference>
<dbReference type="InterPro" id="IPR004090">
    <property type="entry name" value="Chemotax_Me-accpt_rcpt"/>
</dbReference>
<name>A0ABX0GZE0_9ACTN</name>
<dbReference type="Pfam" id="PF00672">
    <property type="entry name" value="HAMP"/>
    <property type="match status" value="1"/>
</dbReference>
<dbReference type="CDD" id="cd06225">
    <property type="entry name" value="HAMP"/>
    <property type="match status" value="1"/>
</dbReference>
<evidence type="ECO:0000313" key="10">
    <source>
        <dbReference type="Proteomes" id="UP000800981"/>
    </source>
</evidence>
<dbReference type="InterPro" id="IPR003660">
    <property type="entry name" value="HAMP_dom"/>
</dbReference>
<dbReference type="Gene3D" id="6.10.340.10">
    <property type="match status" value="1"/>
</dbReference>
<dbReference type="InterPro" id="IPR024478">
    <property type="entry name" value="HlyB_4HB_MCP"/>
</dbReference>
<evidence type="ECO:0000256" key="5">
    <source>
        <dbReference type="PROSITE-ProRule" id="PRU00284"/>
    </source>
</evidence>
<dbReference type="SUPFAM" id="SSF58104">
    <property type="entry name" value="Methyl-accepting chemotaxis protein (MCP) signaling domain"/>
    <property type="match status" value="1"/>
</dbReference>
<gene>
    <name evidence="9" type="ORF">G9H71_21635</name>
</gene>
<dbReference type="PROSITE" id="PS50111">
    <property type="entry name" value="CHEMOTAXIS_TRANSDUC_2"/>
    <property type="match status" value="1"/>
</dbReference>
<dbReference type="Pfam" id="PF12729">
    <property type="entry name" value="4HB_MCP_1"/>
    <property type="match status" value="1"/>
</dbReference>
<dbReference type="Gene3D" id="1.10.287.950">
    <property type="entry name" value="Methyl-accepting chemotaxis protein"/>
    <property type="match status" value="1"/>
</dbReference>
<evidence type="ECO:0000259" key="7">
    <source>
        <dbReference type="PROSITE" id="PS50111"/>
    </source>
</evidence>
<feature type="domain" description="HAMP" evidence="8">
    <location>
        <begin position="230"/>
        <end position="282"/>
    </location>
</feature>
<evidence type="ECO:0000313" key="9">
    <source>
        <dbReference type="EMBL" id="NHC16392.1"/>
    </source>
</evidence>
<evidence type="ECO:0000256" key="2">
    <source>
        <dbReference type="ARBA" id="ARBA00022989"/>
    </source>
</evidence>
<evidence type="ECO:0000256" key="3">
    <source>
        <dbReference type="ARBA" id="ARBA00023224"/>
    </source>
</evidence>
<dbReference type="PROSITE" id="PS50885">
    <property type="entry name" value="HAMP"/>
    <property type="match status" value="1"/>
</dbReference>
<evidence type="ECO:0000259" key="8">
    <source>
        <dbReference type="PROSITE" id="PS50885"/>
    </source>
</evidence>
<evidence type="ECO:0000256" key="4">
    <source>
        <dbReference type="ARBA" id="ARBA00029447"/>
    </source>
</evidence>
<dbReference type="EMBL" id="JAANNP010000152">
    <property type="protein sequence ID" value="NHC16392.1"/>
    <property type="molecule type" value="Genomic_DNA"/>
</dbReference>
<keyword evidence="3 5" id="KW-0807">Transducer</keyword>
<dbReference type="Proteomes" id="UP000800981">
    <property type="component" value="Unassembled WGS sequence"/>
</dbReference>
<keyword evidence="1 6" id="KW-0812">Transmembrane</keyword>
<dbReference type="PANTHER" id="PTHR32089:SF112">
    <property type="entry name" value="LYSOZYME-LIKE PROTEIN-RELATED"/>
    <property type="match status" value="1"/>
</dbReference>
<dbReference type="InterPro" id="IPR004089">
    <property type="entry name" value="MCPsignal_dom"/>
</dbReference>
<accession>A0ABX0GZE0</accession>
<organism evidence="9 10">
    <name type="scientific">Motilibacter deserti</name>
    <dbReference type="NCBI Taxonomy" id="2714956"/>
    <lineage>
        <taxon>Bacteria</taxon>
        <taxon>Bacillati</taxon>
        <taxon>Actinomycetota</taxon>
        <taxon>Actinomycetes</taxon>
        <taxon>Motilibacterales</taxon>
        <taxon>Motilibacteraceae</taxon>
        <taxon>Motilibacter</taxon>
    </lineage>
</organism>
<feature type="transmembrane region" description="Helical" evidence="6">
    <location>
        <begin position="27"/>
        <end position="46"/>
    </location>
</feature>
<evidence type="ECO:0000256" key="6">
    <source>
        <dbReference type="SAM" id="Phobius"/>
    </source>
</evidence>
<protein>
    <submittedName>
        <fullName evidence="9">Methyl-accepting chemotaxis protein</fullName>
    </submittedName>
</protein>
<feature type="domain" description="Methyl-accepting transducer" evidence="7">
    <location>
        <begin position="287"/>
        <end position="397"/>
    </location>
</feature>
<dbReference type="SMART" id="SM00304">
    <property type="entry name" value="HAMP"/>
    <property type="match status" value="1"/>
</dbReference>
<dbReference type="PANTHER" id="PTHR32089">
    <property type="entry name" value="METHYL-ACCEPTING CHEMOTAXIS PROTEIN MCPB"/>
    <property type="match status" value="1"/>
</dbReference>
<comment type="similarity">
    <text evidence="4">Belongs to the methyl-accepting chemotaxis (MCP) protein family.</text>
</comment>
<dbReference type="PRINTS" id="PR00260">
    <property type="entry name" value="CHEMTRNSDUCR"/>
</dbReference>
<sequence>MSSTTPAAPPAPRALPRLTGRRIGTKLLLTVLVAGLVAVVTGAVAWSRMGKLDDSVSDLRSNNIARLGHLVEVQGAFSDFFRALYLANISQGAEKAQYEEAIRKAEADLDAAAEEYGDHPDGSAEWKQNAALFTANWPVYKAIVNNLILGDAIPAGVDAGSTPEEQLKTLTTAEENVNKAIDGLGVLDTELADDAAASAHSTATGARTLIAVLLVLGLLLALGLAFLIGRSVTRRLGAVRDVLGAVADGDLTVKAEQQGNDEVAEMATAVNAAVAAVRETVATLAASATTLADASQRASGSAEQMAAASADAAQETAVLATTADEVSHSVQTVAAGAEQMGAAIREIAQSAGDAASVASRAVSAAQHTTETVTKLGESSAEIGNVVKVITSIAEQTN</sequence>
<evidence type="ECO:0000256" key="1">
    <source>
        <dbReference type="ARBA" id="ARBA00022692"/>
    </source>
</evidence>
<keyword evidence="10" id="KW-1185">Reference proteome</keyword>
<feature type="non-terminal residue" evidence="9">
    <location>
        <position position="397"/>
    </location>
</feature>
<feature type="transmembrane region" description="Helical" evidence="6">
    <location>
        <begin position="209"/>
        <end position="228"/>
    </location>
</feature>
<keyword evidence="2 6" id="KW-1133">Transmembrane helix</keyword>
<comment type="caution">
    <text evidence="9">The sequence shown here is derived from an EMBL/GenBank/DDBJ whole genome shotgun (WGS) entry which is preliminary data.</text>
</comment>